<evidence type="ECO:0000256" key="8">
    <source>
        <dbReference type="RuleBase" id="RU000474"/>
    </source>
</evidence>
<dbReference type="GO" id="GO:0016655">
    <property type="term" value="F:oxidoreductase activity, acting on NAD(P)H, quinone or similar compound as acceptor"/>
    <property type="evidence" value="ECO:0007669"/>
    <property type="project" value="UniProtKB-UniRule"/>
</dbReference>
<dbReference type="NCBIfam" id="NF004741">
    <property type="entry name" value="PRK06076.1-2"/>
    <property type="match status" value="1"/>
</dbReference>
<keyword evidence="6 8" id="KW-1278">Translocase</keyword>
<comment type="subcellular location">
    <subcellularLocation>
        <location evidence="7">Cell membrane</location>
        <topology evidence="7">Multi-pass membrane protein</topology>
    </subcellularLocation>
    <subcellularLocation>
        <location evidence="1">Membrane</location>
        <topology evidence="1">Multi-pass membrane protein</topology>
    </subcellularLocation>
    <subcellularLocation>
        <location evidence="6 8">Plastid</location>
        <location evidence="6 8">Chloroplast thylakoid membrane</location>
        <topology evidence="6 8">Multi-pass membrane protein</topology>
    </subcellularLocation>
</comment>
<accession>A0A172N8Q3</accession>
<comment type="subunit">
    <text evidence="6 8">NDH is composed of at least 16 different subunits, 5 of which are encoded in the nucleus.</text>
</comment>
<reference evidence="9" key="1">
    <citation type="journal article" date="2016" name="Ann. Bot.">
        <title>Organellar phylogenomics of an emerging model system: Sphagnum (peatmoss).</title>
        <authorList>
            <person name="Shaw A.J."/>
            <person name="Devos N."/>
            <person name="Liu Y."/>
            <person name="Cox C.J."/>
            <person name="Goffinet B."/>
            <person name="Flatberg K.I."/>
            <person name="Shaw B."/>
        </authorList>
    </citation>
    <scope>NUCLEOTIDE SEQUENCE</scope>
    <source>
        <strain evidence="9">ND3030</strain>
    </source>
</reference>
<keyword evidence="3 6" id="KW-0812">Transmembrane</keyword>
<feature type="transmembrane region" description="Helical" evidence="6 8">
    <location>
        <begin position="97"/>
        <end position="117"/>
    </location>
</feature>
<keyword evidence="4 6" id="KW-1133">Transmembrane helix</keyword>
<evidence type="ECO:0000256" key="1">
    <source>
        <dbReference type="ARBA" id="ARBA00004141"/>
    </source>
</evidence>
<dbReference type="PANTHER" id="PTHR11432:SF3">
    <property type="entry name" value="NADH-UBIQUINONE OXIDOREDUCTASE CHAIN 1"/>
    <property type="match status" value="1"/>
</dbReference>
<protein>
    <recommendedName>
        <fullName evidence="6">NAD(P)H-quinone oxidoreductase subunit 1, chloroplastic</fullName>
        <ecNumber evidence="6">7.1.1.-</ecNumber>
    </recommendedName>
    <alternativeName>
        <fullName evidence="6">NAD(P)H dehydrogenase subunit 1</fullName>
        <shortName evidence="6">NDH subunit 1</shortName>
    </alternativeName>
    <alternativeName>
        <fullName evidence="6">NADH-plastoquinone oxidoreductase subunit 1</fullName>
    </alternativeName>
</protein>
<keyword evidence="6 8" id="KW-0874">Quinone</keyword>
<dbReference type="GO" id="GO:0009060">
    <property type="term" value="P:aerobic respiration"/>
    <property type="evidence" value="ECO:0007669"/>
    <property type="project" value="TreeGrafter"/>
</dbReference>
<name>A0A172N8Q3_9BRYO</name>
<comment type="similarity">
    <text evidence="2 6 7">Belongs to the complex I subunit 1 family.</text>
</comment>
<keyword evidence="8 9" id="KW-0934">Plastid</keyword>
<feature type="transmembrane region" description="Helical" evidence="6 8">
    <location>
        <begin position="123"/>
        <end position="149"/>
    </location>
</feature>
<comment type="catalytic activity">
    <reaction evidence="6 8">
        <text>a plastoquinone + NADH + (n+1) H(+)(in) = a plastoquinol + NAD(+) + n H(+)(out)</text>
        <dbReference type="Rhea" id="RHEA:42608"/>
        <dbReference type="Rhea" id="RHEA-COMP:9561"/>
        <dbReference type="Rhea" id="RHEA-COMP:9562"/>
        <dbReference type="ChEBI" id="CHEBI:15378"/>
        <dbReference type="ChEBI" id="CHEBI:17757"/>
        <dbReference type="ChEBI" id="CHEBI:57540"/>
        <dbReference type="ChEBI" id="CHEBI:57945"/>
        <dbReference type="ChEBI" id="CHEBI:62192"/>
    </reaction>
</comment>
<gene>
    <name evidence="6 9" type="primary">ndhA</name>
</gene>
<dbReference type="Pfam" id="PF00146">
    <property type="entry name" value="NADHdh"/>
    <property type="match status" value="1"/>
</dbReference>
<keyword evidence="6 7" id="KW-0520">NAD</keyword>
<dbReference type="GO" id="GO:0048038">
    <property type="term" value="F:quinone binding"/>
    <property type="evidence" value="ECO:0007669"/>
    <property type="project" value="UniProtKB-UniRule"/>
</dbReference>
<sequence>MILDTNFEEQILNLFDGFHFPKEFFSFIWLILPILTLILGVTIGVLVLVWLERKISAGIQQRIGPEYAGPLGIIQALADGTKLLLKEDIIPSRGDTWLFHIGPAVVVIPVFLSYLVIPFGHHIILTDLGIGVFFWIAICSIVPLGLLMAGYGSNNKYSFLGGLRAAAQSISYEIPLALCVLSISLQLSNSLSTVDIVEAQSKYGFLGWNLWRQPIGFIAFSIASPAECERLPFDLPEAEEELIAGYQTEYSGIKFGLFYVASYSNLLASSLFVTILYLGGWHSPIPFISISDHSNFIFSNGTGQVVDIIVGIFITLAKAYLFLFISIMTRWTLPRVRIDQLLDLGWKFLLPIALGNLLLTASFQVFLL</sequence>
<feature type="transmembrane region" description="Helical" evidence="6 8">
    <location>
        <begin position="308"/>
        <end position="327"/>
    </location>
</feature>
<keyword evidence="6 8" id="KW-0618">Plastoquinone</keyword>
<dbReference type="NCBIfam" id="NF004744">
    <property type="entry name" value="PRK06076.1-5"/>
    <property type="match status" value="1"/>
</dbReference>
<proteinExistence type="inferred from homology"/>
<geneLocation type="chloroplast" evidence="9"/>
<dbReference type="GO" id="GO:0005886">
    <property type="term" value="C:plasma membrane"/>
    <property type="evidence" value="ECO:0007669"/>
    <property type="project" value="UniProtKB-SubCell"/>
</dbReference>
<dbReference type="HAMAP" id="MF_01350">
    <property type="entry name" value="NDH1_NuoH"/>
    <property type="match status" value="1"/>
</dbReference>
<dbReference type="EMBL" id="KU725458">
    <property type="protein sequence ID" value="AND48521.1"/>
    <property type="molecule type" value="Genomic_DNA"/>
</dbReference>
<evidence type="ECO:0000256" key="6">
    <source>
        <dbReference type="HAMAP-Rule" id="MF_01350"/>
    </source>
</evidence>
<evidence type="ECO:0000256" key="3">
    <source>
        <dbReference type="ARBA" id="ARBA00022692"/>
    </source>
</evidence>
<evidence type="ECO:0000256" key="5">
    <source>
        <dbReference type="ARBA" id="ARBA00023136"/>
    </source>
</evidence>
<keyword evidence="8 9" id="KW-0150">Chloroplast</keyword>
<dbReference type="GO" id="GO:0019684">
    <property type="term" value="P:photosynthesis, light reaction"/>
    <property type="evidence" value="ECO:0007669"/>
    <property type="project" value="UniProtKB-UniRule"/>
</dbReference>
<dbReference type="InterPro" id="IPR001694">
    <property type="entry name" value="NADH_UbQ_OxRdtase_su1/FPO"/>
</dbReference>
<dbReference type="PROSITE" id="PS00667">
    <property type="entry name" value="COMPLEX1_ND1_1"/>
    <property type="match status" value="1"/>
</dbReference>
<dbReference type="GO" id="GO:0003954">
    <property type="term" value="F:NADH dehydrogenase activity"/>
    <property type="evidence" value="ECO:0007669"/>
    <property type="project" value="TreeGrafter"/>
</dbReference>
<evidence type="ECO:0000256" key="2">
    <source>
        <dbReference type="ARBA" id="ARBA00010535"/>
    </source>
</evidence>
<dbReference type="AlphaFoldDB" id="A0A172N8Q3"/>
<evidence type="ECO:0000256" key="7">
    <source>
        <dbReference type="RuleBase" id="RU000471"/>
    </source>
</evidence>
<feature type="transmembrane region" description="Helical" evidence="6 8">
    <location>
        <begin position="27"/>
        <end position="51"/>
    </location>
</feature>
<dbReference type="InterPro" id="IPR018086">
    <property type="entry name" value="NADH_UbQ_OxRdtase_su1_CS"/>
</dbReference>
<feature type="transmembrane region" description="Helical" evidence="6 8">
    <location>
        <begin position="257"/>
        <end position="278"/>
    </location>
</feature>
<organism evidence="9">
    <name type="scientific">Flatbergium sericeum</name>
    <dbReference type="NCBI Taxonomy" id="128237"/>
    <lineage>
        <taxon>Eukaryota</taxon>
        <taxon>Viridiplantae</taxon>
        <taxon>Streptophyta</taxon>
        <taxon>Embryophyta</taxon>
        <taxon>Bryophyta</taxon>
        <taxon>Sphagnophytina</taxon>
        <taxon>Sphagnopsida</taxon>
        <taxon>Sphagnales</taxon>
        <taxon>Flatbergiaceae</taxon>
        <taxon>Flatbergium</taxon>
    </lineage>
</organism>
<keyword evidence="5 6" id="KW-0472">Membrane</keyword>
<keyword evidence="6 8" id="KW-0521">NADP</keyword>
<evidence type="ECO:0000313" key="9">
    <source>
        <dbReference type="EMBL" id="AND48521.1"/>
    </source>
</evidence>
<keyword evidence="6 8" id="KW-0793">Thylakoid</keyword>
<comment type="function">
    <text evidence="6">NDH shuttles electrons from NAD(P)H:plastoquinone, via FMN and iron-sulfur (Fe-S) centers, to quinones in the photosynthetic chain and possibly in a chloroplast respiratory chain. The immediate electron acceptor for the enzyme in this species is believed to be plastoquinone. Couples the redox reaction to proton translocation, and thus conserves the redox energy in a proton gradient.</text>
</comment>
<dbReference type="PANTHER" id="PTHR11432">
    <property type="entry name" value="NADH DEHYDROGENASE SUBUNIT 1"/>
    <property type="match status" value="1"/>
</dbReference>
<comment type="catalytic activity">
    <reaction evidence="6 8">
        <text>a plastoquinone + NADPH + (n+1) H(+)(in) = a plastoquinol + NADP(+) + n H(+)(out)</text>
        <dbReference type="Rhea" id="RHEA:42612"/>
        <dbReference type="Rhea" id="RHEA-COMP:9561"/>
        <dbReference type="Rhea" id="RHEA-COMP:9562"/>
        <dbReference type="ChEBI" id="CHEBI:15378"/>
        <dbReference type="ChEBI" id="CHEBI:17757"/>
        <dbReference type="ChEBI" id="CHEBI:57783"/>
        <dbReference type="ChEBI" id="CHEBI:58349"/>
        <dbReference type="ChEBI" id="CHEBI:62192"/>
    </reaction>
</comment>
<dbReference type="GO" id="GO:0009535">
    <property type="term" value="C:chloroplast thylakoid membrane"/>
    <property type="evidence" value="ECO:0007669"/>
    <property type="project" value="UniProtKB-SubCell"/>
</dbReference>
<evidence type="ECO:0000256" key="4">
    <source>
        <dbReference type="ARBA" id="ARBA00022989"/>
    </source>
</evidence>
<feature type="transmembrane region" description="Helical" evidence="6 8">
    <location>
        <begin position="348"/>
        <end position="367"/>
    </location>
</feature>
<dbReference type="PROSITE" id="PS00668">
    <property type="entry name" value="COMPLEX1_ND1_2"/>
    <property type="match status" value="1"/>
</dbReference>
<dbReference type="EC" id="7.1.1.-" evidence="6"/>